<keyword evidence="3" id="KW-1185">Reference proteome</keyword>
<organism evidence="2 3">
    <name type="scientific">Phytophthora megakarya</name>
    <dbReference type="NCBI Taxonomy" id="4795"/>
    <lineage>
        <taxon>Eukaryota</taxon>
        <taxon>Sar</taxon>
        <taxon>Stramenopiles</taxon>
        <taxon>Oomycota</taxon>
        <taxon>Peronosporomycetes</taxon>
        <taxon>Peronosporales</taxon>
        <taxon>Peronosporaceae</taxon>
        <taxon>Phytophthora</taxon>
    </lineage>
</organism>
<keyword evidence="2" id="KW-0378">Hydrolase</keyword>
<comment type="caution">
    <text evidence="2">The sequence shown here is derived from an EMBL/GenBank/DDBJ whole genome shotgun (WGS) entry which is preliminary data.</text>
</comment>
<protein>
    <submittedName>
        <fullName evidence="2">Helitron helicase</fullName>
    </submittedName>
</protein>
<keyword evidence="2" id="KW-0067">ATP-binding</keyword>
<keyword evidence="2" id="KW-0347">Helicase</keyword>
<dbReference type="PANTHER" id="PTHR10492">
    <property type="match status" value="1"/>
</dbReference>
<reference evidence="3" key="1">
    <citation type="submission" date="2017-03" db="EMBL/GenBank/DDBJ databases">
        <title>Phytopthora megakarya and P. palmivora, two closely related causual agents of cacao black pod achieved similar genome size and gene model numbers by different mechanisms.</title>
        <authorList>
            <person name="Ali S."/>
            <person name="Shao J."/>
            <person name="Larry D.J."/>
            <person name="Kronmiller B."/>
            <person name="Shen D."/>
            <person name="Strem M.D."/>
            <person name="Melnick R.L."/>
            <person name="Guiltinan M.J."/>
            <person name="Tyler B.M."/>
            <person name="Meinhardt L.W."/>
            <person name="Bailey B.A."/>
        </authorList>
    </citation>
    <scope>NUCLEOTIDE SEQUENCE [LARGE SCALE GENOMIC DNA]</scope>
    <source>
        <strain evidence="3">zdho120</strain>
    </source>
</reference>
<dbReference type="OrthoDB" id="128836at2759"/>
<accession>A0A225WYW6</accession>
<keyword evidence="2" id="KW-0547">Nucleotide-binding</keyword>
<sequence length="288" mass="33020">MNESLSGDEQRKFVETKAFPKSGSASHSVARGGASESPELAEIPGTELFPDHHAAVTTGMTHGPCGRGINRTSTKNDGLCSKRFHMAFLDETRSWAAGPMQRRKSAHTYFNYNGAATDTSRQREQTTMTQRILDNRWVVPCNPYLCQKYDCYVNVEVRSTIQSIKYLYEYVYKGQDPATVVPRDRGRRDGNDENNAVEERVHDIMQYLDARYLSSPEVCWINFKYEIQNKYHHVHWLPVHDEGQQRLSGPGPDIARRLLYHEVSIHFVWVKWVTDTFGNCDSVVEIKL</sequence>
<dbReference type="GO" id="GO:0004386">
    <property type="term" value="F:helicase activity"/>
    <property type="evidence" value="ECO:0007669"/>
    <property type="project" value="UniProtKB-KW"/>
</dbReference>
<feature type="region of interest" description="Disordered" evidence="1">
    <location>
        <begin position="1"/>
        <end position="39"/>
    </location>
</feature>
<evidence type="ECO:0000313" key="2">
    <source>
        <dbReference type="EMBL" id="OWZ23034.1"/>
    </source>
</evidence>
<name>A0A225WYW6_9STRA</name>
<gene>
    <name evidence="2" type="ORF">PHMEG_0002142</name>
</gene>
<evidence type="ECO:0000256" key="1">
    <source>
        <dbReference type="SAM" id="MobiDB-lite"/>
    </source>
</evidence>
<dbReference type="AlphaFoldDB" id="A0A225WYW6"/>
<dbReference type="EMBL" id="NBNE01000090">
    <property type="protein sequence ID" value="OWZ23034.1"/>
    <property type="molecule type" value="Genomic_DNA"/>
</dbReference>
<proteinExistence type="predicted"/>
<dbReference type="STRING" id="4795.A0A225WYW6"/>
<evidence type="ECO:0000313" key="3">
    <source>
        <dbReference type="Proteomes" id="UP000198211"/>
    </source>
</evidence>
<dbReference type="PANTHER" id="PTHR10492:SF57">
    <property type="entry name" value="ATP-DEPENDENT DNA HELICASE"/>
    <property type="match status" value="1"/>
</dbReference>
<dbReference type="Proteomes" id="UP000198211">
    <property type="component" value="Unassembled WGS sequence"/>
</dbReference>